<dbReference type="RefSeq" id="WP_321545040.1">
    <property type="nucleotide sequence ID" value="NZ_JAXIVS010000002.1"/>
</dbReference>
<feature type="domain" description="Putative restriction endonuclease" evidence="1">
    <location>
        <begin position="12"/>
        <end position="175"/>
    </location>
</feature>
<reference evidence="2 3" key="1">
    <citation type="submission" date="2023-12" db="EMBL/GenBank/DDBJ databases">
        <title>the genome sequence of Hyalangium sp. s54d21.</title>
        <authorList>
            <person name="Zhang X."/>
        </authorList>
    </citation>
    <scope>NUCLEOTIDE SEQUENCE [LARGE SCALE GENOMIC DNA]</scope>
    <source>
        <strain evidence="3">s54d21</strain>
    </source>
</reference>
<protein>
    <submittedName>
        <fullName evidence="2">Uma2 family endonuclease</fullName>
    </submittedName>
</protein>
<dbReference type="PANTHER" id="PTHR34107:SF4">
    <property type="entry name" value="SLL1222 PROTEIN"/>
    <property type="match status" value="1"/>
</dbReference>
<dbReference type="SUPFAM" id="SSF52980">
    <property type="entry name" value="Restriction endonuclease-like"/>
    <property type="match status" value="1"/>
</dbReference>
<keyword evidence="2" id="KW-0255">Endonuclease</keyword>
<keyword evidence="2" id="KW-0378">Hydrolase</keyword>
<accession>A0ABU5GYT7</accession>
<evidence type="ECO:0000259" key="1">
    <source>
        <dbReference type="Pfam" id="PF05685"/>
    </source>
</evidence>
<evidence type="ECO:0000313" key="3">
    <source>
        <dbReference type="Proteomes" id="UP001291309"/>
    </source>
</evidence>
<dbReference type="GO" id="GO:0004519">
    <property type="term" value="F:endonuclease activity"/>
    <property type="evidence" value="ECO:0007669"/>
    <property type="project" value="UniProtKB-KW"/>
</dbReference>
<sequence>MSEQPPRREATYEDLEKLPPEVIGELVDGELFASPRPAMKHSRVTIVLSGKLMDPFDHGTGGPGGWLLLYEPELHLRRNVLVPDLAGWRRERMPELPDTVGATLAPDWVCEVLSPSTMKLDRGRKMGVYAREGVKHLWLMDPVAQLLEVYRLEGGRWLLLGTHEGNATVRAEPFEVLDLELGAVWAR</sequence>
<dbReference type="InterPro" id="IPR011335">
    <property type="entry name" value="Restrct_endonuc-II-like"/>
</dbReference>
<dbReference type="Pfam" id="PF05685">
    <property type="entry name" value="Uma2"/>
    <property type="match status" value="1"/>
</dbReference>
<dbReference type="Proteomes" id="UP001291309">
    <property type="component" value="Unassembled WGS sequence"/>
</dbReference>
<proteinExistence type="predicted"/>
<comment type="caution">
    <text evidence="2">The sequence shown here is derived from an EMBL/GenBank/DDBJ whole genome shotgun (WGS) entry which is preliminary data.</text>
</comment>
<organism evidence="2 3">
    <name type="scientific">Hyalangium rubrum</name>
    <dbReference type="NCBI Taxonomy" id="3103134"/>
    <lineage>
        <taxon>Bacteria</taxon>
        <taxon>Pseudomonadati</taxon>
        <taxon>Myxococcota</taxon>
        <taxon>Myxococcia</taxon>
        <taxon>Myxococcales</taxon>
        <taxon>Cystobacterineae</taxon>
        <taxon>Archangiaceae</taxon>
        <taxon>Hyalangium</taxon>
    </lineage>
</organism>
<gene>
    <name evidence="2" type="ORF">SYV04_07985</name>
</gene>
<dbReference type="InterPro" id="IPR008538">
    <property type="entry name" value="Uma2"/>
</dbReference>
<evidence type="ECO:0000313" key="2">
    <source>
        <dbReference type="EMBL" id="MDY7226320.1"/>
    </source>
</evidence>
<dbReference type="InterPro" id="IPR012296">
    <property type="entry name" value="Nuclease_put_TT1808"/>
</dbReference>
<dbReference type="PANTHER" id="PTHR34107">
    <property type="entry name" value="SLL0198 PROTEIN-RELATED"/>
    <property type="match status" value="1"/>
</dbReference>
<dbReference type="EMBL" id="JAXIVS010000002">
    <property type="protein sequence ID" value="MDY7226320.1"/>
    <property type="molecule type" value="Genomic_DNA"/>
</dbReference>
<dbReference type="Gene3D" id="3.90.1570.10">
    <property type="entry name" value="tt1808, chain A"/>
    <property type="match status" value="1"/>
</dbReference>
<keyword evidence="3" id="KW-1185">Reference proteome</keyword>
<keyword evidence="2" id="KW-0540">Nuclease</keyword>
<name>A0ABU5GYT7_9BACT</name>
<dbReference type="CDD" id="cd06260">
    <property type="entry name" value="DUF820-like"/>
    <property type="match status" value="1"/>
</dbReference>